<organism evidence="7 8">
    <name type="scientific">Rhodocista pekingensis</name>
    <dbReference type="NCBI Taxonomy" id="201185"/>
    <lineage>
        <taxon>Bacteria</taxon>
        <taxon>Pseudomonadati</taxon>
        <taxon>Pseudomonadota</taxon>
        <taxon>Alphaproteobacteria</taxon>
        <taxon>Rhodospirillales</taxon>
        <taxon>Azospirillaceae</taxon>
        <taxon>Rhodocista</taxon>
    </lineage>
</organism>
<accession>A0ABW2KU75</accession>
<dbReference type="CDD" id="cd03469">
    <property type="entry name" value="Rieske_RO_Alpha_N"/>
    <property type="match status" value="1"/>
</dbReference>
<dbReference type="InterPro" id="IPR050584">
    <property type="entry name" value="Cholesterol_7-desaturase"/>
</dbReference>
<feature type="domain" description="Rieske" evidence="6">
    <location>
        <begin position="13"/>
        <end position="118"/>
    </location>
</feature>
<evidence type="ECO:0000259" key="6">
    <source>
        <dbReference type="PROSITE" id="PS51296"/>
    </source>
</evidence>
<evidence type="ECO:0000313" key="8">
    <source>
        <dbReference type="Proteomes" id="UP001596456"/>
    </source>
</evidence>
<reference evidence="8" key="1">
    <citation type="journal article" date="2019" name="Int. J. Syst. Evol. Microbiol.">
        <title>The Global Catalogue of Microorganisms (GCM) 10K type strain sequencing project: providing services to taxonomists for standard genome sequencing and annotation.</title>
        <authorList>
            <consortium name="The Broad Institute Genomics Platform"/>
            <consortium name="The Broad Institute Genome Sequencing Center for Infectious Disease"/>
            <person name="Wu L."/>
            <person name="Ma J."/>
        </authorList>
    </citation>
    <scope>NUCLEOTIDE SEQUENCE [LARGE SCALE GENOMIC DNA]</scope>
    <source>
        <strain evidence="8">CGMCC 1.16275</strain>
    </source>
</reference>
<dbReference type="SUPFAM" id="SSF50022">
    <property type="entry name" value="ISP domain"/>
    <property type="match status" value="1"/>
</dbReference>
<dbReference type="Gene3D" id="2.102.10.10">
    <property type="entry name" value="Rieske [2Fe-2S] iron-sulphur domain"/>
    <property type="match status" value="1"/>
</dbReference>
<dbReference type="SUPFAM" id="SSF55961">
    <property type="entry name" value="Bet v1-like"/>
    <property type="match status" value="1"/>
</dbReference>
<evidence type="ECO:0000256" key="3">
    <source>
        <dbReference type="ARBA" id="ARBA00023002"/>
    </source>
</evidence>
<keyword evidence="5" id="KW-0411">Iron-sulfur</keyword>
<protein>
    <submittedName>
        <fullName evidence="7">Rieske 2Fe-2S domain-containing protein</fullName>
    </submittedName>
</protein>
<evidence type="ECO:0000256" key="4">
    <source>
        <dbReference type="ARBA" id="ARBA00023004"/>
    </source>
</evidence>
<evidence type="ECO:0000256" key="2">
    <source>
        <dbReference type="ARBA" id="ARBA00022723"/>
    </source>
</evidence>
<keyword evidence="8" id="KW-1185">Reference proteome</keyword>
<dbReference type="PROSITE" id="PS51296">
    <property type="entry name" value="RIESKE"/>
    <property type="match status" value="1"/>
</dbReference>
<evidence type="ECO:0000256" key="5">
    <source>
        <dbReference type="ARBA" id="ARBA00023014"/>
    </source>
</evidence>
<dbReference type="InterPro" id="IPR036922">
    <property type="entry name" value="Rieske_2Fe-2S_sf"/>
</dbReference>
<dbReference type="Pfam" id="PF19112">
    <property type="entry name" value="VanA_C"/>
    <property type="match status" value="1"/>
</dbReference>
<comment type="caution">
    <text evidence="7">The sequence shown here is derived from an EMBL/GenBank/DDBJ whole genome shotgun (WGS) entry which is preliminary data.</text>
</comment>
<dbReference type="Pfam" id="PF00355">
    <property type="entry name" value="Rieske"/>
    <property type="match status" value="1"/>
</dbReference>
<keyword evidence="4" id="KW-0408">Iron</keyword>
<dbReference type="RefSeq" id="WP_377358790.1">
    <property type="nucleotide sequence ID" value="NZ_JBHTCM010000010.1"/>
</dbReference>
<dbReference type="PANTHER" id="PTHR21266">
    <property type="entry name" value="IRON-SULFUR DOMAIN CONTAINING PROTEIN"/>
    <property type="match status" value="1"/>
</dbReference>
<sequence>MAEPHLLLQDLWYFALPGRALKRGRMLAKTLLGEPVLFGRAADGTAFALRDICPHRGIPLSCGRFDGREVECCYHGWRFGADGVCTAIPSLVEGQAFDLSRIRVRSYPVRELNGNVWIWMGSGEPDGEPPAMPGFAPDRAADMVEVMAFPCFVDHAVIGLMDPAHGPFVHRSWFWRSARSIHEKAKAFGPAPLGFRMKRHRPSSNSAAYRLLGGAPETEIRFQLPGIRIEHIEVGRHTVVNLTTVTPLDAETTEVTNQMYWTMGWATLAKPLLRPFAAKFLRQDRDVVVQQQRGLRHDPALMLIKDADTQARWYYQLKAEWVRAREEGRAFANPVRDTVLRWRS</sequence>
<dbReference type="Gene3D" id="3.90.380.10">
    <property type="entry name" value="Naphthalene 1,2-dioxygenase Alpha Subunit, Chain A, domain 1"/>
    <property type="match status" value="1"/>
</dbReference>
<dbReference type="InterPro" id="IPR017941">
    <property type="entry name" value="Rieske_2Fe-2S"/>
</dbReference>
<proteinExistence type="predicted"/>
<dbReference type="InterPro" id="IPR044043">
    <property type="entry name" value="VanA_C_cat"/>
</dbReference>
<keyword evidence="2" id="KW-0479">Metal-binding</keyword>
<dbReference type="Proteomes" id="UP001596456">
    <property type="component" value="Unassembled WGS sequence"/>
</dbReference>
<gene>
    <name evidence="7" type="ORF">ACFQPS_10575</name>
</gene>
<keyword evidence="1" id="KW-0001">2Fe-2S</keyword>
<dbReference type="EMBL" id="JBHTCM010000010">
    <property type="protein sequence ID" value="MFC7333607.1"/>
    <property type="molecule type" value="Genomic_DNA"/>
</dbReference>
<keyword evidence="3" id="KW-0560">Oxidoreductase</keyword>
<evidence type="ECO:0000313" key="7">
    <source>
        <dbReference type="EMBL" id="MFC7333607.1"/>
    </source>
</evidence>
<name>A0ABW2KU75_9PROT</name>
<dbReference type="PANTHER" id="PTHR21266:SF60">
    <property type="entry name" value="3-KETOSTEROID-9-ALPHA-MONOOXYGENASE, OXYGENASE COMPONENT"/>
    <property type="match status" value="1"/>
</dbReference>
<evidence type="ECO:0000256" key="1">
    <source>
        <dbReference type="ARBA" id="ARBA00022714"/>
    </source>
</evidence>